<evidence type="ECO:0000313" key="2">
    <source>
        <dbReference type="Proteomes" id="UP000306319"/>
    </source>
</evidence>
<comment type="caution">
    <text evidence="1">The sequence shown here is derived from an EMBL/GenBank/DDBJ whole genome shotgun (WGS) entry which is preliminary data.</text>
</comment>
<organism evidence="1 2">
    <name type="scientific">Lepagella muris</name>
    <dbReference type="NCBI Taxonomy" id="3032870"/>
    <lineage>
        <taxon>Bacteria</taxon>
        <taxon>Pseudomonadati</taxon>
        <taxon>Bacteroidota</taxon>
        <taxon>Bacteroidia</taxon>
        <taxon>Bacteroidales</taxon>
        <taxon>Muribaculaceae</taxon>
        <taxon>Lepagella</taxon>
    </lineage>
</organism>
<evidence type="ECO:0000313" key="1">
    <source>
        <dbReference type="EMBL" id="TGY80875.1"/>
    </source>
</evidence>
<name>A0AC61RKU7_9BACT</name>
<gene>
    <name evidence="1" type="ORF">E5331_00415</name>
</gene>
<proteinExistence type="predicted"/>
<keyword evidence="2" id="KW-1185">Reference proteome</keyword>
<accession>A0AC61RKU7</accession>
<protein>
    <submittedName>
        <fullName evidence="1">Uncharacterized protein</fullName>
    </submittedName>
</protein>
<sequence>MLTIYDTANEIRFQTPINIGSKRVKELMGSDYVLLKFSVSKPICFQLGDWCDVPGNGRFELVELYNPTYNKATGGYDYELELEAYYCKWRNKIFKYTPESGGREASWSLTATLDVHLGVFVRNLKALGYLFNEQEFIYSIDETVVQSAKLLTYNNTDMITALNMMAEAWDCEWWVEDHVIYFGRCELGTPIDFEQGVNVDNISPSGNKNVYATRIYAFGSTRNIPVNYRPTDESIVVNGIVQKRLMLPAGTPYVDAYPNMPTEAAVERVVVFDDVYPRTNGNVDSVSTYTDTVTNDDGETNTETFYRFKDSSIKFSKDYILENEELHIIFQSGSLNGLDFGVMFNPLGVSEKLPDGSWNPDAQLWEVVANEDYGRKLPDTVLMPKAGDKYVLYGWDATKIASLGLIDTAEQELLEKTNEYIAKTKIDPNSYPCTMMSDWMKEQGQTPTGYYFPFGLGDRVNLISDAYFFDGSRQSRIIGYEYPLDYPYDSPVITVGETKSTSRLGALEDTVESLTLKGQTFVGGGSGGGGSTIYLITTNDTTTPTNRNAFSALRSLKEFLSKTKPDRTPYPLNVGGKLTGEKGVQFGDSFADGLTGFGGMIDEYGNGWLESLSLRRFLEVPELRYNRVEIQIGNKWNAPGGGIVEKCIPDLDADGNPLMTGTVILHLEDGEIGTVAIDDICMGIFHDGYDTSNNSTADSDDSIGNFHFAGFYTAYFRITDIIETGRNSKFRYMLRAVSDRWKMTFHPCEAMHFVGYGNFTNKERQTSRYSTRTYERYLRDVNDWEFTANNIGAQFGDLSNLSAFGMDMAGYSAYLNNIYMTGRIEQMQALFPRMEIDTEGDTFLAYGETKKITCRVYRGWEDVTDKVVKWTVTRDTGDAIEDASWALKPKVQNFNGTLEICFTPTENDLGSNSLVLSTLFTFVAEISDSPAATANLTI</sequence>
<dbReference type="EMBL" id="SRYB01000001">
    <property type="protein sequence ID" value="TGY80875.1"/>
    <property type="molecule type" value="Genomic_DNA"/>
</dbReference>
<dbReference type="Proteomes" id="UP000306319">
    <property type="component" value="Unassembled WGS sequence"/>
</dbReference>
<reference evidence="1" key="1">
    <citation type="submission" date="2019-04" db="EMBL/GenBank/DDBJ databases">
        <title>Microbes associate with the intestines of laboratory mice.</title>
        <authorList>
            <person name="Navarre W."/>
            <person name="Wong E."/>
            <person name="Huang K."/>
            <person name="Tropini C."/>
            <person name="Ng K."/>
            <person name="Yu B."/>
        </authorList>
    </citation>
    <scope>NUCLEOTIDE SEQUENCE</scope>
    <source>
        <strain evidence="1">NM04_E33</strain>
    </source>
</reference>